<protein>
    <submittedName>
        <fullName evidence="2 3">Uncharacterized protein</fullName>
    </submittedName>
</protein>
<reference evidence="3" key="4">
    <citation type="journal article" date="2015" name="G3 (Bethesda)">
        <title>Genome sequences of three phytopathogenic species of the Magnaporthaceae family of fungi.</title>
        <authorList>
            <person name="Okagaki L.H."/>
            <person name="Nunes C.C."/>
            <person name="Sailsbery J."/>
            <person name="Clay B."/>
            <person name="Brown D."/>
            <person name="John T."/>
            <person name="Oh Y."/>
            <person name="Young N."/>
            <person name="Fitzgerald M."/>
            <person name="Haas B.J."/>
            <person name="Zeng Q."/>
            <person name="Young S."/>
            <person name="Adiconis X."/>
            <person name="Fan L."/>
            <person name="Levin J.Z."/>
            <person name="Mitchell T.K."/>
            <person name="Okubara P.A."/>
            <person name="Farman M.L."/>
            <person name="Kohn L.M."/>
            <person name="Birren B."/>
            <person name="Ma L.-J."/>
            <person name="Dean R.A."/>
        </authorList>
    </citation>
    <scope>NUCLEOTIDE SEQUENCE</scope>
    <source>
        <strain evidence="3">R3-111a-1</strain>
    </source>
</reference>
<feature type="region of interest" description="Disordered" evidence="1">
    <location>
        <begin position="79"/>
        <end position="98"/>
    </location>
</feature>
<dbReference type="RefSeq" id="XP_009226139.1">
    <property type="nucleotide sequence ID" value="XM_009227875.1"/>
</dbReference>
<dbReference type="VEuPathDB" id="FungiDB:GGTG_10014"/>
<evidence type="ECO:0000313" key="2">
    <source>
        <dbReference type="EMBL" id="EJT73165.1"/>
    </source>
</evidence>
<evidence type="ECO:0000313" key="4">
    <source>
        <dbReference type="Proteomes" id="UP000006039"/>
    </source>
</evidence>
<dbReference type="EnsemblFungi" id="EJT73165">
    <property type="protein sequence ID" value="EJT73165"/>
    <property type="gene ID" value="GGTG_10014"/>
</dbReference>
<dbReference type="GeneID" id="20350472"/>
<evidence type="ECO:0000256" key="1">
    <source>
        <dbReference type="SAM" id="MobiDB-lite"/>
    </source>
</evidence>
<keyword evidence="4" id="KW-1185">Reference proteome</keyword>
<organism evidence="2">
    <name type="scientific">Gaeumannomyces tritici (strain R3-111a-1)</name>
    <name type="common">Wheat and barley take-all root rot fungus</name>
    <name type="synonym">Gaeumannomyces graminis var. tritici</name>
    <dbReference type="NCBI Taxonomy" id="644352"/>
    <lineage>
        <taxon>Eukaryota</taxon>
        <taxon>Fungi</taxon>
        <taxon>Dikarya</taxon>
        <taxon>Ascomycota</taxon>
        <taxon>Pezizomycotina</taxon>
        <taxon>Sordariomycetes</taxon>
        <taxon>Sordariomycetidae</taxon>
        <taxon>Magnaporthales</taxon>
        <taxon>Magnaporthaceae</taxon>
        <taxon>Gaeumannomyces</taxon>
    </lineage>
</organism>
<sequence length="151" mass="16632">MAAREIPLTAFLPAAVDSRVDAVQVASTPPSCEPEARTIYFARPRAVVAQGRNLDQPASSQPLSRERASVPAYRLAFVPARGHNPPQPQTRAMKPRAAAFPRPRTRLCVLSSQLQHSAASVFDPMFARRTLNPLDKPQPLDQIHWTKPIGH</sequence>
<reference evidence="4" key="1">
    <citation type="submission" date="2010-07" db="EMBL/GenBank/DDBJ databases">
        <title>The genome sequence of Gaeumannomyces graminis var. tritici strain R3-111a-1.</title>
        <authorList>
            <consortium name="The Broad Institute Genome Sequencing Platform"/>
            <person name="Ma L.-J."/>
            <person name="Dead R."/>
            <person name="Young S."/>
            <person name="Zeng Q."/>
            <person name="Koehrsen M."/>
            <person name="Alvarado L."/>
            <person name="Berlin A."/>
            <person name="Chapman S.B."/>
            <person name="Chen Z."/>
            <person name="Freedman E."/>
            <person name="Gellesch M."/>
            <person name="Goldberg J."/>
            <person name="Griggs A."/>
            <person name="Gujja S."/>
            <person name="Heilman E.R."/>
            <person name="Heiman D."/>
            <person name="Hepburn T."/>
            <person name="Howarth C."/>
            <person name="Jen D."/>
            <person name="Larson L."/>
            <person name="Mehta T."/>
            <person name="Neiman D."/>
            <person name="Pearson M."/>
            <person name="Roberts A."/>
            <person name="Saif S."/>
            <person name="Shea T."/>
            <person name="Shenoy N."/>
            <person name="Sisk P."/>
            <person name="Stolte C."/>
            <person name="Sykes S."/>
            <person name="Walk T."/>
            <person name="White J."/>
            <person name="Yandava C."/>
            <person name="Haas B."/>
            <person name="Nusbaum C."/>
            <person name="Birren B."/>
        </authorList>
    </citation>
    <scope>NUCLEOTIDE SEQUENCE [LARGE SCALE GENOMIC DNA]</scope>
    <source>
        <strain evidence="4">R3-111a-1</strain>
    </source>
</reference>
<reference evidence="2" key="3">
    <citation type="submission" date="2010-09" db="EMBL/GenBank/DDBJ databases">
        <title>Annotation of Gaeumannomyces graminis var. tritici R3-111a-1.</title>
        <authorList>
            <consortium name="The Broad Institute Genome Sequencing Platform"/>
            <person name="Ma L.-J."/>
            <person name="Dead R."/>
            <person name="Young S.K."/>
            <person name="Zeng Q."/>
            <person name="Gargeya S."/>
            <person name="Fitzgerald M."/>
            <person name="Haas B."/>
            <person name="Abouelleil A."/>
            <person name="Alvarado L."/>
            <person name="Arachchi H.M."/>
            <person name="Berlin A."/>
            <person name="Brown A."/>
            <person name="Chapman S.B."/>
            <person name="Chen Z."/>
            <person name="Dunbar C."/>
            <person name="Freedman E."/>
            <person name="Gearin G."/>
            <person name="Gellesch M."/>
            <person name="Goldberg J."/>
            <person name="Griggs A."/>
            <person name="Gujja S."/>
            <person name="Heiman D."/>
            <person name="Howarth C."/>
            <person name="Larson L."/>
            <person name="Lui A."/>
            <person name="MacDonald P.J.P."/>
            <person name="Mehta T."/>
            <person name="Montmayeur A."/>
            <person name="Murphy C."/>
            <person name="Neiman D."/>
            <person name="Pearson M."/>
            <person name="Priest M."/>
            <person name="Roberts A."/>
            <person name="Saif S."/>
            <person name="Shea T."/>
            <person name="Shenoy N."/>
            <person name="Sisk P."/>
            <person name="Stolte C."/>
            <person name="Sykes S."/>
            <person name="Yandava C."/>
            <person name="Wortman J."/>
            <person name="Nusbaum C."/>
            <person name="Birren B."/>
        </authorList>
    </citation>
    <scope>NUCLEOTIDE SEQUENCE</scope>
    <source>
        <strain evidence="2">R3-111a-1</strain>
    </source>
</reference>
<gene>
    <name evidence="3" type="primary">20350472</name>
    <name evidence="2" type="ORF">GGTG_10014</name>
</gene>
<dbReference type="EMBL" id="GL385399">
    <property type="protein sequence ID" value="EJT73165.1"/>
    <property type="molecule type" value="Genomic_DNA"/>
</dbReference>
<dbReference type="Proteomes" id="UP000006039">
    <property type="component" value="Unassembled WGS sequence"/>
</dbReference>
<accession>J3P930</accession>
<name>J3P930_GAET3</name>
<reference evidence="2" key="2">
    <citation type="submission" date="2010-07" db="EMBL/GenBank/DDBJ databases">
        <authorList>
            <consortium name="The Broad Institute Genome Sequencing Platform"/>
            <consortium name="Broad Institute Genome Sequencing Center for Infectious Disease"/>
            <person name="Ma L.-J."/>
            <person name="Dead R."/>
            <person name="Young S."/>
            <person name="Zeng Q."/>
            <person name="Koehrsen M."/>
            <person name="Alvarado L."/>
            <person name="Berlin A."/>
            <person name="Chapman S.B."/>
            <person name="Chen Z."/>
            <person name="Freedman E."/>
            <person name="Gellesch M."/>
            <person name="Goldberg J."/>
            <person name="Griggs A."/>
            <person name="Gujja S."/>
            <person name="Heilman E.R."/>
            <person name="Heiman D."/>
            <person name="Hepburn T."/>
            <person name="Howarth C."/>
            <person name="Jen D."/>
            <person name="Larson L."/>
            <person name="Mehta T."/>
            <person name="Neiman D."/>
            <person name="Pearson M."/>
            <person name="Roberts A."/>
            <person name="Saif S."/>
            <person name="Shea T."/>
            <person name="Shenoy N."/>
            <person name="Sisk P."/>
            <person name="Stolte C."/>
            <person name="Sykes S."/>
            <person name="Walk T."/>
            <person name="White J."/>
            <person name="Yandava C."/>
            <person name="Haas B."/>
            <person name="Nusbaum C."/>
            <person name="Birren B."/>
        </authorList>
    </citation>
    <scope>NUCLEOTIDE SEQUENCE</scope>
    <source>
        <strain evidence="2">R3-111a-1</strain>
    </source>
</reference>
<reference evidence="3" key="5">
    <citation type="submission" date="2018-04" db="UniProtKB">
        <authorList>
            <consortium name="EnsemblFungi"/>
        </authorList>
    </citation>
    <scope>IDENTIFICATION</scope>
    <source>
        <strain evidence="3">R3-111a-1</strain>
    </source>
</reference>
<proteinExistence type="predicted"/>
<dbReference type="AlphaFoldDB" id="J3P930"/>
<evidence type="ECO:0000313" key="3">
    <source>
        <dbReference type="EnsemblFungi" id="EJT73165"/>
    </source>
</evidence>
<dbReference type="HOGENOM" id="CLU_1731580_0_0_1"/>